<organism evidence="1 2">
    <name type="scientific">Rhizobium daejeonense</name>
    <dbReference type="NCBI Taxonomy" id="240521"/>
    <lineage>
        <taxon>Bacteria</taxon>
        <taxon>Pseudomonadati</taxon>
        <taxon>Pseudomonadota</taxon>
        <taxon>Alphaproteobacteria</taxon>
        <taxon>Hyphomicrobiales</taxon>
        <taxon>Rhizobiaceae</taxon>
        <taxon>Rhizobium/Agrobacterium group</taxon>
        <taxon>Rhizobium</taxon>
    </lineage>
</organism>
<dbReference type="RefSeq" id="WP_163901020.1">
    <property type="nucleotide sequence ID" value="NZ_CP048427.1"/>
</dbReference>
<protein>
    <submittedName>
        <fullName evidence="1">Uncharacterized protein</fullName>
    </submittedName>
</protein>
<accession>A0A6M1RKT3</accession>
<reference evidence="1 2" key="1">
    <citation type="submission" date="2020-02" db="EMBL/GenBank/DDBJ databases">
        <title>Genome sequence of the type strain CCBAU10050 of Rhizobium daejeonense.</title>
        <authorList>
            <person name="Gao J."/>
            <person name="Sun J."/>
        </authorList>
    </citation>
    <scope>NUCLEOTIDE SEQUENCE [LARGE SCALE GENOMIC DNA]</scope>
    <source>
        <strain evidence="1 2">CCBAU10050</strain>
    </source>
</reference>
<keyword evidence="2" id="KW-1185">Reference proteome</keyword>
<gene>
    <name evidence="1" type="ORF">G6N76_00345</name>
</gene>
<evidence type="ECO:0000313" key="1">
    <source>
        <dbReference type="EMBL" id="NGO62104.1"/>
    </source>
</evidence>
<dbReference type="Proteomes" id="UP000477849">
    <property type="component" value="Unassembled WGS sequence"/>
</dbReference>
<comment type="caution">
    <text evidence="1">The sequence shown here is derived from an EMBL/GenBank/DDBJ whole genome shotgun (WGS) entry which is preliminary data.</text>
</comment>
<name>A0A6M1RKT3_9HYPH</name>
<proteinExistence type="predicted"/>
<evidence type="ECO:0000313" key="2">
    <source>
        <dbReference type="Proteomes" id="UP000477849"/>
    </source>
</evidence>
<dbReference type="AlphaFoldDB" id="A0A6M1RKT3"/>
<dbReference type="EMBL" id="JAAKZH010000001">
    <property type="protein sequence ID" value="NGO62104.1"/>
    <property type="molecule type" value="Genomic_DNA"/>
</dbReference>
<sequence length="107" mass="12003">MAVQDCKNFFMTISPGWGRLIAAFVPEDEGDAKLPHSQIHLSESRYRFFRMALMQAPPHKGGFTRKCYGKVNMRRGHAFYPTPCGGDGRQARGGFVNAYGSTVRGRF</sequence>